<accession>A0AAX6F2V2</accession>
<gene>
    <name evidence="8" type="ORF">M6B38_131750</name>
    <name evidence="7" type="ORF">M6B38_156965</name>
</gene>
<proteinExistence type="predicted"/>
<dbReference type="InterPro" id="IPR012677">
    <property type="entry name" value="Nucleotide-bd_a/b_plait_sf"/>
</dbReference>
<evidence type="ECO:0000313" key="7">
    <source>
        <dbReference type="EMBL" id="KAJ6810513.1"/>
    </source>
</evidence>
<dbReference type="EMBL" id="JANAVB010026999">
    <property type="protein sequence ID" value="KAJ6818723.1"/>
    <property type="molecule type" value="Genomic_DNA"/>
</dbReference>
<feature type="domain" description="RRM" evidence="6">
    <location>
        <begin position="7"/>
        <end position="86"/>
    </location>
</feature>
<keyword evidence="3" id="KW-0539">Nucleus</keyword>
<evidence type="ECO:0000259" key="6">
    <source>
        <dbReference type="PROSITE" id="PS50102"/>
    </source>
</evidence>
<evidence type="ECO:0000256" key="3">
    <source>
        <dbReference type="ARBA" id="ARBA00023242"/>
    </source>
</evidence>
<dbReference type="AlphaFoldDB" id="A0AAX6F2V2"/>
<dbReference type="PANTHER" id="PTHR13798:SF11">
    <property type="entry name" value="RNA-BINDING PROTEIN 7-RELATED"/>
    <property type="match status" value="1"/>
</dbReference>
<keyword evidence="9" id="KW-1185">Reference proteome</keyword>
<feature type="compositionally biased region" description="Polar residues" evidence="5">
    <location>
        <begin position="92"/>
        <end position="113"/>
    </location>
</feature>
<dbReference type="PROSITE" id="PS50102">
    <property type="entry name" value="RRM"/>
    <property type="match status" value="1"/>
</dbReference>
<evidence type="ECO:0000256" key="1">
    <source>
        <dbReference type="ARBA" id="ARBA00004642"/>
    </source>
</evidence>
<evidence type="ECO:0000256" key="2">
    <source>
        <dbReference type="ARBA" id="ARBA00022884"/>
    </source>
</evidence>
<dbReference type="PANTHER" id="PTHR13798">
    <property type="entry name" value="RNA BINDING MOTIF RBM PROTEIN -RELATED"/>
    <property type="match status" value="1"/>
</dbReference>
<dbReference type="GO" id="GO:0003723">
    <property type="term" value="F:RNA binding"/>
    <property type="evidence" value="ECO:0007669"/>
    <property type="project" value="UniProtKB-UniRule"/>
</dbReference>
<dbReference type="SUPFAM" id="SSF54928">
    <property type="entry name" value="RNA-binding domain, RBD"/>
    <property type="match status" value="1"/>
</dbReference>
<dbReference type="EMBL" id="JANAVB010032333">
    <property type="protein sequence ID" value="KAJ6810513.1"/>
    <property type="molecule type" value="Genomic_DNA"/>
</dbReference>
<comment type="subcellular location">
    <subcellularLocation>
        <location evidence="1">Nucleus</location>
        <location evidence="1">Nucleoplasm</location>
    </subcellularLocation>
</comment>
<name>A0AAX6F2V2_IRIPA</name>
<reference evidence="7" key="1">
    <citation type="journal article" date="2023" name="GigaByte">
        <title>Genome assembly of the bearded iris, Iris pallida Lam.</title>
        <authorList>
            <person name="Bruccoleri R.E."/>
            <person name="Oakeley E.J."/>
            <person name="Faust A.M.E."/>
            <person name="Altorfer M."/>
            <person name="Dessus-Babus S."/>
            <person name="Burckhardt D."/>
            <person name="Oertli M."/>
            <person name="Naumann U."/>
            <person name="Petersen F."/>
            <person name="Wong J."/>
        </authorList>
    </citation>
    <scope>NUCLEOTIDE SEQUENCE</scope>
    <source>
        <strain evidence="7">GSM-AAB239-AS_SAM_17_03QT</strain>
    </source>
</reference>
<feature type="region of interest" description="Disordered" evidence="5">
    <location>
        <begin position="92"/>
        <end position="123"/>
    </location>
</feature>
<dbReference type="GO" id="GO:0005654">
    <property type="term" value="C:nucleoplasm"/>
    <property type="evidence" value="ECO:0007669"/>
    <property type="project" value="UniProtKB-SubCell"/>
</dbReference>
<dbReference type="Gene3D" id="3.30.70.330">
    <property type="match status" value="1"/>
</dbReference>
<reference evidence="7" key="2">
    <citation type="submission" date="2023-04" db="EMBL/GenBank/DDBJ databases">
        <authorList>
            <person name="Bruccoleri R.E."/>
            <person name="Oakeley E.J."/>
            <person name="Faust A.-M."/>
            <person name="Dessus-Babus S."/>
            <person name="Altorfer M."/>
            <person name="Burckhardt D."/>
            <person name="Oertli M."/>
            <person name="Naumann U."/>
            <person name="Petersen F."/>
            <person name="Wong J."/>
        </authorList>
    </citation>
    <scope>NUCLEOTIDE SEQUENCE</scope>
    <source>
        <strain evidence="7">GSM-AAB239-AS_SAM_17_03QT</strain>
        <tissue evidence="7">Leaf</tissue>
    </source>
</reference>
<evidence type="ECO:0000313" key="9">
    <source>
        <dbReference type="Proteomes" id="UP001140949"/>
    </source>
</evidence>
<comment type="caution">
    <text evidence="7">The sequence shown here is derived from an EMBL/GenBank/DDBJ whole genome shotgun (WGS) entry which is preliminary data.</text>
</comment>
<evidence type="ECO:0000313" key="8">
    <source>
        <dbReference type="EMBL" id="KAJ6818723.1"/>
    </source>
</evidence>
<dbReference type="Pfam" id="PF00076">
    <property type="entry name" value="RRM_1"/>
    <property type="match status" value="1"/>
</dbReference>
<sequence>MARNPAATVYIGNLDEKVTERVLFEILIQVGRVVDLHIPRDRETNRQKGYAFAEYESEEIANYAVRLFSGLVRLHNRTLKFAISGQDKFTKNSAAPANIQPNHLPQPNGSNQHPVHVRDDEQSQFSAQSLVDCRVSPGTPSPTPFYSQASPRGLVNNGLSNGGYEYSRRVFGSVLNSVSRPAGRQPVTYPSY</sequence>
<dbReference type="Proteomes" id="UP001140949">
    <property type="component" value="Unassembled WGS sequence"/>
</dbReference>
<dbReference type="InterPro" id="IPR000504">
    <property type="entry name" value="RRM_dom"/>
</dbReference>
<evidence type="ECO:0000256" key="4">
    <source>
        <dbReference type="PROSITE-ProRule" id="PRU00176"/>
    </source>
</evidence>
<dbReference type="InterPro" id="IPR035979">
    <property type="entry name" value="RBD_domain_sf"/>
</dbReference>
<protein>
    <submittedName>
        <fullName evidence="7">Splicing factor 3B subunit 4</fullName>
    </submittedName>
</protein>
<keyword evidence="2 4" id="KW-0694">RNA-binding</keyword>
<dbReference type="InterPro" id="IPR052285">
    <property type="entry name" value="NEXT_complex_subunit"/>
</dbReference>
<evidence type="ECO:0000256" key="5">
    <source>
        <dbReference type="SAM" id="MobiDB-lite"/>
    </source>
</evidence>
<organism evidence="7 9">
    <name type="scientific">Iris pallida</name>
    <name type="common">Sweet iris</name>
    <dbReference type="NCBI Taxonomy" id="29817"/>
    <lineage>
        <taxon>Eukaryota</taxon>
        <taxon>Viridiplantae</taxon>
        <taxon>Streptophyta</taxon>
        <taxon>Embryophyta</taxon>
        <taxon>Tracheophyta</taxon>
        <taxon>Spermatophyta</taxon>
        <taxon>Magnoliopsida</taxon>
        <taxon>Liliopsida</taxon>
        <taxon>Asparagales</taxon>
        <taxon>Iridaceae</taxon>
        <taxon>Iridoideae</taxon>
        <taxon>Irideae</taxon>
        <taxon>Iris</taxon>
    </lineage>
</organism>
<dbReference type="SMART" id="SM00360">
    <property type="entry name" value="RRM"/>
    <property type="match status" value="1"/>
</dbReference>